<dbReference type="Gene3D" id="3.50.50.60">
    <property type="entry name" value="FAD/NAD(P)-binding domain"/>
    <property type="match status" value="1"/>
</dbReference>
<dbReference type="AlphaFoldDB" id="A0A7D8UQF4"/>
<dbReference type="InterPro" id="IPR002938">
    <property type="entry name" value="FAD-bd"/>
</dbReference>
<reference evidence="7 8" key="1">
    <citation type="submission" date="2018-05" db="EMBL/GenBank/DDBJ databases">
        <title>Whole genome sequencing for identification of molecular markers to develop diagnostic detection tools for the regulated plant pathogen Lachnellula willkommii.</title>
        <authorList>
            <person name="Giroux E."/>
            <person name="Bilodeau G."/>
        </authorList>
    </citation>
    <scope>NUCLEOTIDE SEQUENCE [LARGE SCALE GENOMIC DNA]</scope>
    <source>
        <strain evidence="7 8">CBS 625.97</strain>
    </source>
</reference>
<keyword evidence="5 7" id="KW-0503">Monooxygenase</keyword>
<evidence type="ECO:0000256" key="2">
    <source>
        <dbReference type="ARBA" id="ARBA00022630"/>
    </source>
</evidence>
<gene>
    <name evidence="7" type="primary">OpS4_8</name>
    <name evidence="7" type="ORF">LCER1_G008109</name>
</gene>
<dbReference type="EMBL" id="QGMG01000551">
    <property type="protein sequence ID" value="TVY52777.1"/>
    <property type="molecule type" value="Genomic_DNA"/>
</dbReference>
<evidence type="ECO:0000256" key="4">
    <source>
        <dbReference type="ARBA" id="ARBA00023002"/>
    </source>
</evidence>
<evidence type="ECO:0000313" key="7">
    <source>
        <dbReference type="EMBL" id="TVY52777.1"/>
    </source>
</evidence>
<dbReference type="InterPro" id="IPR036188">
    <property type="entry name" value="FAD/NAD-bd_sf"/>
</dbReference>
<evidence type="ECO:0000256" key="5">
    <source>
        <dbReference type="ARBA" id="ARBA00023033"/>
    </source>
</evidence>
<dbReference type="OrthoDB" id="9993796at2759"/>
<organism evidence="7 8">
    <name type="scientific">Lachnellula cervina</name>
    <dbReference type="NCBI Taxonomy" id="1316786"/>
    <lineage>
        <taxon>Eukaryota</taxon>
        <taxon>Fungi</taxon>
        <taxon>Dikarya</taxon>
        <taxon>Ascomycota</taxon>
        <taxon>Pezizomycotina</taxon>
        <taxon>Leotiomycetes</taxon>
        <taxon>Helotiales</taxon>
        <taxon>Lachnaceae</taxon>
        <taxon>Lachnellula</taxon>
    </lineage>
</organism>
<dbReference type="PANTHER" id="PTHR13789:SF314">
    <property type="entry name" value="FAD-BINDING DOMAIN-CONTAINING PROTEIN"/>
    <property type="match status" value="1"/>
</dbReference>
<keyword evidence="2" id="KW-0285">Flavoprotein</keyword>
<evidence type="ECO:0000313" key="8">
    <source>
        <dbReference type="Proteomes" id="UP000481288"/>
    </source>
</evidence>
<protein>
    <submittedName>
        <fullName evidence="7">FAD-dependent monooxygenase OpS4</fullName>
    </submittedName>
</protein>
<keyword evidence="3" id="KW-0274">FAD</keyword>
<dbReference type="PRINTS" id="PR00420">
    <property type="entry name" value="RNGMNOXGNASE"/>
</dbReference>
<dbReference type="Proteomes" id="UP000481288">
    <property type="component" value="Unassembled WGS sequence"/>
</dbReference>
<evidence type="ECO:0000259" key="6">
    <source>
        <dbReference type="Pfam" id="PF01494"/>
    </source>
</evidence>
<evidence type="ECO:0000256" key="3">
    <source>
        <dbReference type="ARBA" id="ARBA00022827"/>
    </source>
</evidence>
<dbReference type="InterPro" id="IPR050493">
    <property type="entry name" value="FAD-dep_Monooxygenase_BioMet"/>
</dbReference>
<comment type="similarity">
    <text evidence="1">Belongs to the paxM FAD-dependent monooxygenase family.</text>
</comment>
<keyword evidence="4" id="KW-0560">Oxidoreductase</keyword>
<dbReference type="GO" id="GO:0071949">
    <property type="term" value="F:FAD binding"/>
    <property type="evidence" value="ECO:0007669"/>
    <property type="project" value="InterPro"/>
</dbReference>
<accession>A0A7D8UQF4</accession>
<name>A0A7D8UQF4_9HELO</name>
<keyword evidence="8" id="KW-1185">Reference proteome</keyword>
<evidence type="ECO:0000256" key="1">
    <source>
        <dbReference type="ARBA" id="ARBA00007992"/>
    </source>
</evidence>
<comment type="caution">
    <text evidence="7">The sequence shown here is derived from an EMBL/GenBank/DDBJ whole genome shotgun (WGS) entry which is preliminary data.</text>
</comment>
<dbReference type="Pfam" id="PF01494">
    <property type="entry name" value="FAD_binding_3"/>
    <property type="match status" value="1"/>
</dbReference>
<sequence length="409" mass="44407">MPLNIIVAGAGIAGLVAAISLRQAGHNVIVLEKSALSTVVGAALHVNPNGGRILARIGFDAVRAKACRPHYWDVLRGDSFEQLNSIPLSTTPGHPEPGTLTVHRGDLHQELLQLAIVQEWEGDLSWGPPVEIRLGSSVRGISEDGLGVVLESGEELRGDLIVGADGVHSVVRNYVAQESGQPVHSGMAAFRFLLESHKLQADGELASLLEKSKDVVNLLADTTETEKERHMVWYACHSGELQNFVGIHPSTSTAVEDASEGLKNAMMNEFGQFDPRIKKIISLSNDIKRWPLFIYDPLPTWVRGRVVLIGDAAHPMLPFGGQGAAQAMEDGAALGFLLRRDRMNIQLDSTLSAFEAIRKNRASRVQILSSVRAGRESEAADRIAPYLDETAPKAPTSLIERVLHDFRCV</sequence>
<dbReference type="SUPFAM" id="SSF51905">
    <property type="entry name" value="FAD/NAD(P)-binding domain"/>
    <property type="match status" value="1"/>
</dbReference>
<dbReference type="PANTHER" id="PTHR13789">
    <property type="entry name" value="MONOOXYGENASE"/>
    <property type="match status" value="1"/>
</dbReference>
<feature type="domain" description="FAD-binding" evidence="6">
    <location>
        <begin position="5"/>
        <end position="364"/>
    </location>
</feature>
<proteinExistence type="inferred from homology"/>
<dbReference type="GO" id="GO:0004497">
    <property type="term" value="F:monooxygenase activity"/>
    <property type="evidence" value="ECO:0007669"/>
    <property type="project" value="UniProtKB-KW"/>
</dbReference>
<dbReference type="SUPFAM" id="SSF54373">
    <property type="entry name" value="FAD-linked reductases, C-terminal domain"/>
    <property type="match status" value="1"/>
</dbReference>